<organism evidence="1">
    <name type="scientific">human gut metagenome</name>
    <dbReference type="NCBI Taxonomy" id="408170"/>
    <lineage>
        <taxon>unclassified sequences</taxon>
        <taxon>metagenomes</taxon>
        <taxon>organismal metagenomes</taxon>
    </lineage>
</organism>
<dbReference type="GO" id="GO:0008483">
    <property type="term" value="F:transaminase activity"/>
    <property type="evidence" value="ECO:0007669"/>
    <property type="project" value="UniProtKB-KW"/>
</dbReference>
<name>K1TUB4_9ZZZZ</name>
<evidence type="ECO:0000313" key="1">
    <source>
        <dbReference type="EMBL" id="EKC76552.1"/>
    </source>
</evidence>
<accession>K1TUB4</accession>
<proteinExistence type="predicted"/>
<comment type="caution">
    <text evidence="1">The sequence shown here is derived from an EMBL/GenBank/DDBJ whole genome shotgun (WGS) entry which is preliminary data.</text>
</comment>
<sequence>MITDEKILFDDAFLKEIQDKFYYVHEDYLGRKRQFFENSGGSLRLKAAVEEKARLEKIPDCPERIHDTSMMLKQVKADGMRDIMQVIFGAKSGALVTELTSSQVMFQIVSTIMRQ</sequence>
<dbReference type="EMBL" id="AJWZ01000532">
    <property type="protein sequence ID" value="EKC76552.1"/>
    <property type="molecule type" value="Genomic_DNA"/>
</dbReference>
<gene>
    <name evidence="1" type="ORF">OBE_00779</name>
</gene>
<reference evidence="1" key="1">
    <citation type="journal article" date="2013" name="Environ. Microbiol.">
        <title>Microbiota from the distal guts of lean and obese adolescents exhibit partial functional redundancy besides clear differences in community structure.</title>
        <authorList>
            <person name="Ferrer M."/>
            <person name="Ruiz A."/>
            <person name="Lanza F."/>
            <person name="Haange S.B."/>
            <person name="Oberbach A."/>
            <person name="Till H."/>
            <person name="Bargiela R."/>
            <person name="Campoy C."/>
            <person name="Segura M.T."/>
            <person name="Richter M."/>
            <person name="von Bergen M."/>
            <person name="Seifert J."/>
            <person name="Suarez A."/>
        </authorList>
    </citation>
    <scope>NUCLEOTIDE SEQUENCE</scope>
</reference>
<protein>
    <submittedName>
        <fullName evidence="1">Aminotransferase class V</fullName>
    </submittedName>
</protein>
<dbReference type="AlphaFoldDB" id="K1TUB4"/>
<keyword evidence="1" id="KW-0808">Transferase</keyword>
<keyword evidence="1" id="KW-0032">Aminotransferase</keyword>